<evidence type="ECO:0000256" key="2">
    <source>
        <dbReference type="ARBA" id="ARBA00022737"/>
    </source>
</evidence>
<feature type="domain" description="BEACH-type PH" evidence="7">
    <location>
        <begin position="1389"/>
        <end position="1525"/>
    </location>
</feature>
<dbReference type="InterPro" id="IPR015943">
    <property type="entry name" value="WD40/YVTN_repeat-like_dom_sf"/>
</dbReference>
<feature type="domain" description="BEACH" evidence="6">
    <location>
        <begin position="1568"/>
        <end position="1864"/>
    </location>
</feature>
<dbReference type="InterPro" id="IPR011993">
    <property type="entry name" value="PH-like_dom_sf"/>
</dbReference>
<dbReference type="Gene3D" id="2.60.120.200">
    <property type="match status" value="1"/>
</dbReference>
<dbReference type="KEGG" id="yli:2912189"/>
<reference evidence="8 10" key="1">
    <citation type="journal article" date="2016" name="PLoS ONE">
        <title>Sequence Assembly of Yarrowia lipolytica Strain W29/CLIB89 Shows Transposable Element Diversity.</title>
        <authorList>
            <person name="Magnan C."/>
            <person name="Yu J."/>
            <person name="Chang I."/>
            <person name="Jahn E."/>
            <person name="Kanomata Y."/>
            <person name="Wu J."/>
            <person name="Zeller M."/>
            <person name="Oakes M."/>
            <person name="Baldi P."/>
            <person name="Sandmeyer S."/>
        </authorList>
    </citation>
    <scope>NUCLEOTIDE SEQUENCE [LARGE SCALE GENOMIC DNA]</scope>
    <source>
        <strain evidence="8">CLIB89</strain>
        <strain evidence="10">CLIB89(W29)</strain>
    </source>
</reference>
<feature type="region of interest" description="Disordered" evidence="5">
    <location>
        <begin position="1327"/>
        <end position="1354"/>
    </location>
</feature>
<dbReference type="Gene3D" id="2.130.10.10">
    <property type="entry name" value="YVTN repeat-like/Quinoprotein amine dehydrogenase"/>
    <property type="match status" value="1"/>
</dbReference>
<dbReference type="SUPFAM" id="SSF81837">
    <property type="entry name" value="BEACH domain"/>
    <property type="match status" value="1"/>
</dbReference>
<evidence type="ECO:0000259" key="6">
    <source>
        <dbReference type="PROSITE" id="PS50197"/>
    </source>
</evidence>
<dbReference type="InterPro" id="IPR036372">
    <property type="entry name" value="BEACH_dom_sf"/>
</dbReference>
<keyword evidence="2" id="KW-0677">Repeat</keyword>
<dbReference type="SMART" id="SM01026">
    <property type="entry name" value="Beach"/>
    <property type="match status" value="1"/>
</dbReference>
<dbReference type="InterPro" id="IPR013320">
    <property type="entry name" value="ConA-like_dom_sf"/>
</dbReference>
<dbReference type="InterPro" id="IPR036322">
    <property type="entry name" value="WD40_repeat_dom_sf"/>
</dbReference>
<dbReference type="PROSITE" id="PS50197">
    <property type="entry name" value="BEACH"/>
    <property type="match status" value="1"/>
</dbReference>
<dbReference type="InterPro" id="IPR000409">
    <property type="entry name" value="BEACH_dom"/>
</dbReference>
<evidence type="ECO:0000256" key="3">
    <source>
        <dbReference type="ARBA" id="ARBA00054699"/>
    </source>
</evidence>
<dbReference type="InterPro" id="IPR016024">
    <property type="entry name" value="ARM-type_fold"/>
</dbReference>
<dbReference type="SUPFAM" id="SSF48371">
    <property type="entry name" value="ARM repeat"/>
    <property type="match status" value="1"/>
</dbReference>
<dbReference type="SUPFAM" id="SSF49899">
    <property type="entry name" value="Concanavalin A-like lectins/glucanases"/>
    <property type="match status" value="1"/>
</dbReference>
<dbReference type="PANTHER" id="PTHR13743">
    <property type="entry name" value="BEIGE/BEACH-RELATED"/>
    <property type="match status" value="1"/>
</dbReference>
<keyword evidence="1" id="KW-0853">WD repeat</keyword>
<protein>
    <recommendedName>
        <fullName evidence="4">Beige protein homolog 1</fullName>
    </recommendedName>
</protein>
<evidence type="ECO:0000313" key="9">
    <source>
        <dbReference type="EMBL" id="RDW26558.1"/>
    </source>
</evidence>
<dbReference type="InterPro" id="IPR023362">
    <property type="entry name" value="PH-BEACH_dom"/>
</dbReference>
<sequence>MSDDISSLLQQLRLDEIPLSAEKLTSSLALGGASQAVFCSSYGFELIMEKLFVAESGLKEYLQILCSALRSNDANCTYFRQGTGIDMLKQCLDTHSSTEGFIDTLLECLIEEDGRIDNTISAEILTLYLLETEPPQLPPLVNAVHNSLAKYPYSVALFNHVGLARHVHDLSVKALDKDLSGPEKLLVPLAKHFDQYGVDPTVVARLLKKADKPEHADKLSQWTSELAVEPSHFYFGPESYFEFRKLHKRFPPASGEYSISVWVKIDRNTSSTIIDIYDFQQSLIKASVKSDDKHSSLHIQWGNYTHSVKGDIPLGRWTLVTLVYEKSKIYCYLDSVIQDTVSVVARSIQKNTVSVRLGGDRQDQSNGSIRIGSLLITDTAITDQTVSFLHYLGPGYYGSYQDNLSKFLTYEGASLLELERNETDSSGSVTSHSLPGPPALSIPQHAIVLTCNPHYSTDLNCSLKTLVVNTVDDKQSDETKSKEYMGIMEGGAYVVSTSPVDKAIYPYGGLHVLLQLVENASTPEQLRTALRIFCSTLQSSWKMSDEAEHKEGYSILAMILKTKEEIIGVRHLSILLDFVGFVSESTDDSIIINPMAYLALILEFDIWKGSSTQTLKLLLHQFVVFCTSREHDFNVTRLVKMRVMKTFLQAVKAEVFPNDIYPDLCKTLTAIICANYSSEVMRSITLFITFALSDSISVKQALPYNRLGQPLSGHMAITNSRREQGMLVLEAFVRAACQVDVTQFARKLSRTVTIKWFLSLLDDQNPEVVVNGLHLLSLVLSSRGPAFKKKFIRATRGITLMTAQLGRWWQVSEVWILGLSLLFGLPFTPETLKCSLPEYFHQLYHASAIINVPEAILVLNEMMVFACEAYRQLEPGSEDSKNVEEYIFDIMSSYDELRHTNGDFCKLTTFRVYLEGSCRMTYALFKDDDKFGDKSGRLHDLMKTHLRNILLDLVWSRRDFGEFWDSVGPEGNHVINTLCGEDILAAIVNCESSILFEPRCFTNAGQFLSQYSKYHIETGAATEKMELLFTSIGSILARLSNVHGFSKLSKALYQTKSSLVRIYVALTFRCLVTASTARAGNSILRQIIKYQNFLLADLRDTRVLGDLITQVYRLLTIPNIDQRYLFDFLRAVFVVKTDDVPAACHQFSRNHGGEICSFLSELAVMTNDEAIGWVAEVRPDFDSFILPTVYERGKELLASEESASELKLDTLGTHHAMESMVYQTYRNNIVNWQLSILDSEKVKFHRNIQDKHEHYQMLLDQHARVDAEAGRLNGSSNVSSWRLDLSEGRIRMHKKVVPDESEWIQGYMDRHLIDGGDAELDEVEGDESKDVAGSNSIVPTGSAGTAIGDESTSLNSSLDEESFEVIDDFNHIDDSPVEDKNRKVIRMLEPGDTIVDFWNVGRIVGVEATEGLLILGAFNLYVVDKYFHRSDGEVVNASEAPIAERDPFLRIISGEKSGVAEPATSNSGGAASLALKFPLESILQVTKRRFLLRDVAIEIFFTNGCSLLLTAATPRVRDAISNKLLNNRSTRAMGDAMRTKLKNDDILYAISHACDLDSSSKSFSQKLGFSKSSSAVHIPTKKWMAGELSNFSYLMILNTLAGRTFNDITQYPIFPWVLADYDSEELNFSKPETFRDLSKPMGAQSSHRANEFKNRYEALLELDDTRSPPFHYGTHYSSAMIVTSYLIRLQPFVHSYLLLQGGRFDHADRLFYSIKKAWLSASRDNTTDVRELIPEFFFLPEFLLNSNNFSFGQRQNDGDAKVGDVELPPWAKGDPKLFVQRNREALESQYVRDNLHLWIDLIFGSRQQGPEAIDSLNVFHHLSYRGAINLEVIEDEMERLATIGIIHNFGQTPSQILTKPHPKSGDVGAVAWDLATEPDFTVNTNEPEVIEDLFVHNSQLKVTYRQRAVVTVEGFPPTVLRADSRNHGLQVWNDNRLVTVFEGLHLSPIELVVALENMLVLTADRAGLVSVHRLVITKNGKSLQYELSHLDTLRGHEACISHIRVSECFNYIITLDDVGKVIQWDLSTFKFIRTFTTEGVRNVQVNEISGDIALLTSDSIVVTTINDDHLVTRQLNTTGRPANYCAAFISDPTYKWHGDYFVVVGDDRGEIITFKLTHDDKWNLEKLSTRTTASQGRINALLLHAPSISLYAGDNSGNIYRWGEK</sequence>
<proteinExistence type="predicted"/>
<feature type="compositionally biased region" description="Polar residues" evidence="5">
    <location>
        <begin position="1333"/>
        <end position="1343"/>
    </location>
</feature>
<name>A0A1D8NH32_YARLL</name>
<dbReference type="EMBL" id="CP017557">
    <property type="protein sequence ID" value="AOW04937.1"/>
    <property type="molecule type" value="Genomic_DNA"/>
</dbReference>
<dbReference type="SUPFAM" id="SSF50729">
    <property type="entry name" value="PH domain-like"/>
    <property type="match status" value="1"/>
</dbReference>
<dbReference type="Pfam" id="PF14844">
    <property type="entry name" value="PH_BEACH"/>
    <property type="match status" value="1"/>
</dbReference>
<dbReference type="VEuPathDB" id="FungiDB:YALI1_E05180g"/>
<dbReference type="SUPFAM" id="SSF50978">
    <property type="entry name" value="WD40 repeat-like"/>
    <property type="match status" value="1"/>
</dbReference>
<accession>A0A1D8NH32</accession>
<organism evidence="8 10">
    <name type="scientific">Yarrowia lipolytica</name>
    <name type="common">Candida lipolytica</name>
    <dbReference type="NCBI Taxonomy" id="4952"/>
    <lineage>
        <taxon>Eukaryota</taxon>
        <taxon>Fungi</taxon>
        <taxon>Dikarya</taxon>
        <taxon>Ascomycota</taxon>
        <taxon>Saccharomycotina</taxon>
        <taxon>Dipodascomycetes</taxon>
        <taxon>Dipodascales</taxon>
        <taxon>Dipodascales incertae sedis</taxon>
        <taxon>Yarrowia</taxon>
    </lineage>
</organism>
<gene>
    <name evidence="9" type="ORF">B0I71DRAFT_96405</name>
    <name evidence="8" type="ORF">YALI1_E05180g</name>
</gene>
<evidence type="ECO:0000256" key="1">
    <source>
        <dbReference type="ARBA" id="ARBA00022574"/>
    </source>
</evidence>
<reference evidence="9 11" key="2">
    <citation type="submission" date="2018-07" db="EMBL/GenBank/DDBJ databases">
        <title>Draft Genome Assemblies for Five Robust Yarrowia lipolytica Strains Exhibiting High Lipid Production and Pentose Sugar Utilization and Sugar Alcohol Secretion from Undetoxified Lignocellulosic Biomass Hydrolysates.</title>
        <authorList>
            <consortium name="DOE Joint Genome Institute"/>
            <person name="Walker C."/>
            <person name="Ryu S."/>
            <person name="Na H."/>
            <person name="Zane M."/>
            <person name="LaButti K."/>
            <person name="Lipzen A."/>
            <person name="Haridas S."/>
            <person name="Barry K."/>
            <person name="Grigoriev I.V."/>
            <person name="Quarterman J."/>
            <person name="Slininger P."/>
            <person name="Dien B."/>
            <person name="Trinh C.T."/>
        </authorList>
    </citation>
    <scope>NUCLEOTIDE SEQUENCE [LARGE SCALE GENOMIC DNA]</scope>
    <source>
        <strain evidence="9 11">YB392</strain>
    </source>
</reference>
<dbReference type="InterPro" id="IPR031570">
    <property type="entry name" value="NBEA/BDCP_DUF4704"/>
</dbReference>
<dbReference type="Proteomes" id="UP000256601">
    <property type="component" value="Unassembled WGS sequence"/>
</dbReference>
<evidence type="ECO:0000256" key="4">
    <source>
        <dbReference type="ARBA" id="ARBA00073334"/>
    </source>
</evidence>
<dbReference type="CDD" id="cd06071">
    <property type="entry name" value="Beach"/>
    <property type="match status" value="1"/>
</dbReference>
<evidence type="ECO:0000259" key="7">
    <source>
        <dbReference type="PROSITE" id="PS51783"/>
    </source>
</evidence>
<dbReference type="eggNOG" id="KOG1788">
    <property type="taxonomic scope" value="Eukaryota"/>
</dbReference>
<dbReference type="Pfam" id="PF15787">
    <property type="entry name" value="DUF4704"/>
    <property type="match status" value="1"/>
</dbReference>
<evidence type="ECO:0000313" key="11">
    <source>
        <dbReference type="Proteomes" id="UP000256601"/>
    </source>
</evidence>
<comment type="function">
    <text evidence="3">May be involved in protein sorting and cell wall formation.</text>
</comment>
<dbReference type="InterPro" id="IPR050865">
    <property type="entry name" value="BEACH_Domain"/>
</dbReference>
<dbReference type="FunFam" id="1.10.1540.10:FF:000001">
    <property type="entry name" value="neurobeachin isoform X1"/>
    <property type="match status" value="1"/>
</dbReference>
<dbReference type="VEuPathDB" id="FungiDB:YALI0_E04312g"/>
<dbReference type="PANTHER" id="PTHR13743:SF146">
    <property type="entry name" value="WD REPEAT AND FYVE DOMAIN-CONTAINING PROTEIN 3"/>
    <property type="match status" value="1"/>
</dbReference>
<dbReference type="Pfam" id="PF13385">
    <property type="entry name" value="Laminin_G_3"/>
    <property type="match status" value="1"/>
</dbReference>
<evidence type="ECO:0000313" key="8">
    <source>
        <dbReference type="EMBL" id="AOW04937.1"/>
    </source>
</evidence>
<dbReference type="Gene3D" id="2.30.29.30">
    <property type="entry name" value="Pleckstrin-homology domain (PH domain)/Phosphotyrosine-binding domain (PTB)"/>
    <property type="match status" value="1"/>
</dbReference>
<dbReference type="PROSITE" id="PS51783">
    <property type="entry name" value="PH_BEACH"/>
    <property type="match status" value="1"/>
</dbReference>
<dbReference type="EMBL" id="KZ858978">
    <property type="protein sequence ID" value="RDW26558.1"/>
    <property type="molecule type" value="Genomic_DNA"/>
</dbReference>
<dbReference type="CDD" id="cd01201">
    <property type="entry name" value="PH_BEACH"/>
    <property type="match status" value="1"/>
</dbReference>
<dbReference type="Pfam" id="PF02138">
    <property type="entry name" value="Beach"/>
    <property type="match status" value="1"/>
</dbReference>
<dbReference type="Gene3D" id="1.10.1540.10">
    <property type="entry name" value="BEACH domain"/>
    <property type="match status" value="1"/>
</dbReference>
<dbReference type="Proteomes" id="UP000182444">
    <property type="component" value="Chromosome 1E"/>
</dbReference>
<evidence type="ECO:0000256" key="5">
    <source>
        <dbReference type="SAM" id="MobiDB-lite"/>
    </source>
</evidence>
<dbReference type="eggNOG" id="KOG1786">
    <property type="taxonomic scope" value="Eukaryota"/>
</dbReference>
<evidence type="ECO:0000313" key="10">
    <source>
        <dbReference type="Proteomes" id="UP000182444"/>
    </source>
</evidence>